<dbReference type="Pfam" id="PF01206">
    <property type="entry name" value="TusA"/>
    <property type="match status" value="1"/>
</dbReference>
<dbReference type="InterPro" id="IPR036868">
    <property type="entry name" value="TusA-like_sf"/>
</dbReference>
<dbReference type="InterPro" id="IPR001455">
    <property type="entry name" value="TusA-like"/>
</dbReference>
<sequence>MKEKKILLLDISNKVCPMTTVYVRNNLDFMENGEKLIVTLRGKETLNNVKKSVEYLGFKIFEEKTIDLEDYLYQVSIIKIHNT</sequence>
<evidence type="ECO:0000313" key="3">
    <source>
        <dbReference type="Proteomes" id="UP000316313"/>
    </source>
</evidence>
<organism evidence="2 3">
    <name type="scientific">Swingsia samuiensis</name>
    <dbReference type="NCBI Taxonomy" id="1293412"/>
    <lineage>
        <taxon>Bacteria</taxon>
        <taxon>Pseudomonadati</taxon>
        <taxon>Pseudomonadota</taxon>
        <taxon>Alphaproteobacteria</taxon>
        <taxon>Acetobacterales</taxon>
        <taxon>Acetobacteraceae</taxon>
        <taxon>Swingsia</taxon>
    </lineage>
</organism>
<proteinExistence type="predicted"/>
<dbReference type="RefSeq" id="WP_141460667.1">
    <property type="nucleotide sequence ID" value="NZ_CP038141.1"/>
</dbReference>
<dbReference type="OrthoDB" id="9794210at2"/>
<reference evidence="2 3" key="1">
    <citation type="submission" date="2019-03" db="EMBL/GenBank/DDBJ databases">
        <title>The complete genome sequence of Swingsia samuiensis NBRC107927(T).</title>
        <authorList>
            <person name="Chua K.-O."/>
            <person name="Chan K.-G."/>
            <person name="See-Too W.-S."/>
        </authorList>
    </citation>
    <scope>NUCLEOTIDE SEQUENCE [LARGE SCALE GENOMIC DNA]</scope>
    <source>
        <strain evidence="2 3">AH83</strain>
    </source>
</reference>
<accession>A0A4Y6UL29</accession>
<dbReference type="EMBL" id="CP038141">
    <property type="protein sequence ID" value="QDH17077.1"/>
    <property type="molecule type" value="Genomic_DNA"/>
</dbReference>
<feature type="domain" description="UPF0033" evidence="1">
    <location>
        <begin position="9"/>
        <end position="67"/>
    </location>
</feature>
<dbReference type="Proteomes" id="UP000316313">
    <property type="component" value="Chromosome"/>
</dbReference>
<keyword evidence="2" id="KW-0808">Transferase</keyword>
<evidence type="ECO:0000259" key="1">
    <source>
        <dbReference type="Pfam" id="PF01206"/>
    </source>
</evidence>
<dbReference type="Gene3D" id="3.30.110.40">
    <property type="entry name" value="TusA-like domain"/>
    <property type="match status" value="1"/>
</dbReference>
<dbReference type="GO" id="GO:0016740">
    <property type="term" value="F:transferase activity"/>
    <property type="evidence" value="ECO:0007669"/>
    <property type="project" value="UniProtKB-KW"/>
</dbReference>
<keyword evidence="3" id="KW-1185">Reference proteome</keyword>
<gene>
    <name evidence="2" type="ORF">E3D00_05475</name>
</gene>
<name>A0A4Y6UL29_9PROT</name>
<evidence type="ECO:0000313" key="2">
    <source>
        <dbReference type="EMBL" id="QDH17077.1"/>
    </source>
</evidence>
<dbReference type="SUPFAM" id="SSF64307">
    <property type="entry name" value="SirA-like"/>
    <property type="match status" value="1"/>
</dbReference>
<protein>
    <submittedName>
        <fullName evidence="2">Sulfurtransferase TusA family protein</fullName>
    </submittedName>
</protein>
<dbReference type="KEGG" id="ssam:E3D00_05475"/>
<dbReference type="AlphaFoldDB" id="A0A4Y6UL29"/>